<gene>
    <name evidence="7" type="ORF">BAUCODRAFT_124562</name>
</gene>
<dbReference type="AlphaFoldDB" id="M2MQP2"/>
<dbReference type="InterPro" id="IPR036318">
    <property type="entry name" value="FAD-bd_PCMH-like_sf"/>
</dbReference>
<evidence type="ECO:0000256" key="2">
    <source>
        <dbReference type="ARBA" id="ARBA00022630"/>
    </source>
</evidence>
<dbReference type="PANTHER" id="PTHR42973">
    <property type="entry name" value="BINDING OXIDOREDUCTASE, PUTATIVE (AFU_ORTHOLOGUE AFUA_1G17690)-RELATED"/>
    <property type="match status" value="1"/>
</dbReference>
<proteinExistence type="inferred from homology"/>
<dbReference type="GO" id="GO:0071949">
    <property type="term" value="F:FAD binding"/>
    <property type="evidence" value="ECO:0007669"/>
    <property type="project" value="InterPro"/>
</dbReference>
<dbReference type="InterPro" id="IPR050416">
    <property type="entry name" value="FAD-linked_Oxidoreductase"/>
</dbReference>
<reference evidence="7 8" key="1">
    <citation type="journal article" date="2012" name="PLoS Pathog.">
        <title>Diverse lifestyles and strategies of plant pathogenesis encoded in the genomes of eighteen Dothideomycetes fungi.</title>
        <authorList>
            <person name="Ohm R.A."/>
            <person name="Feau N."/>
            <person name="Henrissat B."/>
            <person name="Schoch C.L."/>
            <person name="Horwitz B.A."/>
            <person name="Barry K.W."/>
            <person name="Condon B.J."/>
            <person name="Copeland A.C."/>
            <person name="Dhillon B."/>
            <person name="Glaser F."/>
            <person name="Hesse C.N."/>
            <person name="Kosti I."/>
            <person name="LaButti K."/>
            <person name="Lindquist E.A."/>
            <person name="Lucas S."/>
            <person name="Salamov A.A."/>
            <person name="Bradshaw R.E."/>
            <person name="Ciuffetti L."/>
            <person name="Hamelin R.C."/>
            <person name="Kema G.H.J."/>
            <person name="Lawrence C."/>
            <person name="Scott J.A."/>
            <person name="Spatafora J.W."/>
            <person name="Turgeon B.G."/>
            <person name="de Wit P.J.G.M."/>
            <person name="Zhong S."/>
            <person name="Goodwin S.B."/>
            <person name="Grigoriev I.V."/>
        </authorList>
    </citation>
    <scope>NUCLEOTIDE SEQUENCE [LARGE SCALE GENOMIC DNA]</scope>
    <source>
        <strain evidence="7 8">UAMH 10762</strain>
    </source>
</reference>
<dbReference type="InterPro" id="IPR016166">
    <property type="entry name" value="FAD-bd_PCMH"/>
</dbReference>
<evidence type="ECO:0000256" key="3">
    <source>
        <dbReference type="ARBA" id="ARBA00022827"/>
    </source>
</evidence>
<dbReference type="OMA" id="SIYGYAC"/>
<dbReference type="STRING" id="717646.M2MQP2"/>
<dbReference type="KEGG" id="bcom:BAUCODRAFT_124562"/>
<evidence type="ECO:0000256" key="5">
    <source>
        <dbReference type="SAM" id="SignalP"/>
    </source>
</evidence>
<dbReference type="EMBL" id="KB445559">
    <property type="protein sequence ID" value="EMC93808.1"/>
    <property type="molecule type" value="Genomic_DNA"/>
</dbReference>
<dbReference type="PANTHER" id="PTHR42973:SF34">
    <property type="entry name" value="FAD BINDING DOMAIN PROTEIN (AFU_ORTHOLOGUE AFUA_3G02770)"/>
    <property type="match status" value="1"/>
</dbReference>
<dbReference type="GeneID" id="19107891"/>
<name>M2MQP2_BAUPA</name>
<accession>M2MQP2</accession>
<feature type="domain" description="FAD-binding PCMH-type" evidence="6">
    <location>
        <begin position="84"/>
        <end position="255"/>
    </location>
</feature>
<dbReference type="GO" id="GO:0016491">
    <property type="term" value="F:oxidoreductase activity"/>
    <property type="evidence" value="ECO:0007669"/>
    <property type="project" value="UniProtKB-KW"/>
</dbReference>
<dbReference type="Gene3D" id="3.30.465.10">
    <property type="match status" value="1"/>
</dbReference>
<dbReference type="SUPFAM" id="SSF56176">
    <property type="entry name" value="FAD-binding/transporter-associated domain-like"/>
    <property type="match status" value="1"/>
</dbReference>
<dbReference type="RefSeq" id="XP_007678879.1">
    <property type="nucleotide sequence ID" value="XM_007680689.1"/>
</dbReference>
<organism evidence="7 8">
    <name type="scientific">Baudoinia panamericana (strain UAMH 10762)</name>
    <name type="common">Angels' share fungus</name>
    <name type="synonym">Baudoinia compniacensis (strain UAMH 10762)</name>
    <dbReference type="NCBI Taxonomy" id="717646"/>
    <lineage>
        <taxon>Eukaryota</taxon>
        <taxon>Fungi</taxon>
        <taxon>Dikarya</taxon>
        <taxon>Ascomycota</taxon>
        <taxon>Pezizomycotina</taxon>
        <taxon>Dothideomycetes</taxon>
        <taxon>Dothideomycetidae</taxon>
        <taxon>Mycosphaerellales</taxon>
        <taxon>Teratosphaeriaceae</taxon>
        <taxon>Baudoinia</taxon>
    </lineage>
</organism>
<feature type="chain" id="PRO_5004021696" description="FAD-binding PCMH-type domain-containing protein" evidence="5">
    <location>
        <begin position="22"/>
        <end position="517"/>
    </location>
</feature>
<protein>
    <recommendedName>
        <fullName evidence="6">FAD-binding PCMH-type domain-containing protein</fullName>
    </recommendedName>
</protein>
<evidence type="ECO:0000313" key="7">
    <source>
        <dbReference type="EMBL" id="EMC93808.1"/>
    </source>
</evidence>
<keyword evidence="5" id="KW-0732">Signal</keyword>
<sequence length="517" mass="57069">MAKRRAVGLLLTALLQTACIGAEYKPQFAWEQEVFSANATAQASLTGCAAACTLLEWTAYLSVNQPNTFEYDGDKQSYWSAQQASVSPRCFVQPNNAEEVAAIIRILERTDCPFAVRSGGHGAFTGASNIPDGVTIDLRRLNEVNVSEDRSTTRVGAGNHWIDVYDRLTPMNLSVVGGRVTGIGVGGLTLGGGISFFSGRRGWACDGVRNYELVTADGSILDVNYKSYPDYYWALRGGGNNFGIVTHFDLETFEQGPMWGGVTVNSMEHNASLIQALVDFTNNSPTDPDGANWVAFVYAQTYGQWIASTELVYAKPVENPAILKNFTAIPNIHSTLRFSNLTDLSREVNQSNPDGMRQTWTTMTFKNDPRVMQASLDIWKEEILPIQNITGLVPALVFQSIPVDVIRHFSKNGGNCLGMDLEDGPLILVNIATMWASTSDDEAVLSTLERLTERSTAKAEELGLSHKYLYQNYAGQYQDVYSSYGETNRQRLLEISKKYDPKQVFQRLQPGYFKLGA</sequence>
<dbReference type="HOGENOM" id="CLU_018354_1_2_1"/>
<feature type="signal peptide" evidence="5">
    <location>
        <begin position="1"/>
        <end position="21"/>
    </location>
</feature>
<keyword evidence="4" id="KW-0560">Oxidoreductase</keyword>
<dbReference type="InterPro" id="IPR016169">
    <property type="entry name" value="FAD-bd_PCMH_sub2"/>
</dbReference>
<dbReference type="Pfam" id="PF01565">
    <property type="entry name" value="FAD_binding_4"/>
    <property type="match status" value="1"/>
</dbReference>
<evidence type="ECO:0000256" key="1">
    <source>
        <dbReference type="ARBA" id="ARBA00005466"/>
    </source>
</evidence>
<keyword evidence="2" id="KW-0285">Flavoprotein</keyword>
<keyword evidence="3" id="KW-0274">FAD</keyword>
<evidence type="ECO:0000256" key="4">
    <source>
        <dbReference type="ARBA" id="ARBA00023002"/>
    </source>
</evidence>
<dbReference type="OrthoDB" id="2151789at2759"/>
<comment type="similarity">
    <text evidence="1">Belongs to the oxygen-dependent FAD-linked oxidoreductase family.</text>
</comment>
<dbReference type="eggNOG" id="KOG1231">
    <property type="taxonomic scope" value="Eukaryota"/>
</dbReference>
<dbReference type="Proteomes" id="UP000011761">
    <property type="component" value="Unassembled WGS sequence"/>
</dbReference>
<evidence type="ECO:0000259" key="6">
    <source>
        <dbReference type="PROSITE" id="PS51387"/>
    </source>
</evidence>
<dbReference type="InterPro" id="IPR006094">
    <property type="entry name" value="Oxid_FAD_bind_N"/>
</dbReference>
<keyword evidence="8" id="KW-1185">Reference proteome</keyword>
<evidence type="ECO:0000313" key="8">
    <source>
        <dbReference type="Proteomes" id="UP000011761"/>
    </source>
</evidence>
<dbReference type="PROSITE" id="PS51387">
    <property type="entry name" value="FAD_PCMH"/>
    <property type="match status" value="1"/>
</dbReference>